<feature type="domain" description="N-acetyltransferase" evidence="2">
    <location>
        <begin position="8"/>
        <end position="180"/>
    </location>
</feature>
<sequence>MEISHGHLTVRPLSEEDATLLQKWLSDPKVLQYYGGRDAPYDLPMVYERILAKVGNPVWGCLVLWDSLPVGYLQTYRLTAKEISDYGYVQSSIVIYGMDQFLGETTMWNQGIGTTLVSVVSKWLLTQYGADYVVMDPRADNQRAIHVYEKCGFTKVRRLSSWEWHEGRHHDCWLMELPSRSHGGP</sequence>
<evidence type="ECO:0000256" key="1">
    <source>
        <dbReference type="ARBA" id="ARBA00023251"/>
    </source>
</evidence>
<keyword evidence="1" id="KW-0046">Antibiotic resistance</keyword>
<dbReference type="Pfam" id="PF13523">
    <property type="entry name" value="Acetyltransf_8"/>
    <property type="match status" value="1"/>
</dbReference>
<dbReference type="PANTHER" id="PTHR31438">
    <property type="entry name" value="LYSINE N-ACYLTRANSFERASE C17G9.06C-RELATED"/>
    <property type="match status" value="1"/>
</dbReference>
<accession>A0A2T2XI47</accession>
<organism evidence="3 4">
    <name type="scientific">Sulfobacillus benefaciens</name>
    <dbReference type="NCBI Taxonomy" id="453960"/>
    <lineage>
        <taxon>Bacteria</taxon>
        <taxon>Bacillati</taxon>
        <taxon>Bacillota</taxon>
        <taxon>Clostridia</taxon>
        <taxon>Eubacteriales</taxon>
        <taxon>Clostridiales Family XVII. Incertae Sedis</taxon>
        <taxon>Sulfobacillus</taxon>
    </lineage>
</organism>
<keyword evidence="3" id="KW-0808">Transferase</keyword>
<dbReference type="PROSITE" id="PS51186">
    <property type="entry name" value="GNAT"/>
    <property type="match status" value="1"/>
</dbReference>
<dbReference type="InterPro" id="IPR016181">
    <property type="entry name" value="Acyl_CoA_acyltransferase"/>
</dbReference>
<evidence type="ECO:0000259" key="2">
    <source>
        <dbReference type="PROSITE" id="PS51186"/>
    </source>
</evidence>
<dbReference type="AlphaFoldDB" id="A0A2T2XI47"/>
<gene>
    <name evidence="3" type="ORF">C7B46_06310</name>
</gene>
<comment type="caution">
    <text evidence="3">The sequence shown here is derived from an EMBL/GenBank/DDBJ whole genome shotgun (WGS) entry which is preliminary data.</text>
</comment>
<dbReference type="PANTHER" id="PTHR31438:SF1">
    <property type="entry name" value="LYSINE N-ACYLTRANSFERASE C17G9.06C-RELATED"/>
    <property type="match status" value="1"/>
</dbReference>
<dbReference type="Gene3D" id="3.40.630.30">
    <property type="match status" value="1"/>
</dbReference>
<dbReference type="Proteomes" id="UP000242972">
    <property type="component" value="Unassembled WGS sequence"/>
</dbReference>
<evidence type="ECO:0000313" key="3">
    <source>
        <dbReference type="EMBL" id="PSR34159.1"/>
    </source>
</evidence>
<protein>
    <submittedName>
        <fullName evidence="3">GNAT family N-acetyltransferase</fullName>
    </submittedName>
</protein>
<evidence type="ECO:0000313" key="4">
    <source>
        <dbReference type="Proteomes" id="UP000242972"/>
    </source>
</evidence>
<proteinExistence type="predicted"/>
<dbReference type="InterPro" id="IPR000182">
    <property type="entry name" value="GNAT_dom"/>
</dbReference>
<dbReference type="GO" id="GO:0016410">
    <property type="term" value="F:N-acyltransferase activity"/>
    <property type="evidence" value="ECO:0007669"/>
    <property type="project" value="TreeGrafter"/>
</dbReference>
<dbReference type="GO" id="GO:0046677">
    <property type="term" value="P:response to antibiotic"/>
    <property type="evidence" value="ECO:0007669"/>
    <property type="project" value="UniProtKB-KW"/>
</dbReference>
<dbReference type="EMBL" id="PXYW01000011">
    <property type="protein sequence ID" value="PSR34159.1"/>
    <property type="molecule type" value="Genomic_DNA"/>
</dbReference>
<name>A0A2T2XI47_9FIRM</name>
<dbReference type="SUPFAM" id="SSF55729">
    <property type="entry name" value="Acyl-CoA N-acyltransferases (Nat)"/>
    <property type="match status" value="1"/>
</dbReference>
<reference evidence="3 4" key="1">
    <citation type="journal article" date="2014" name="BMC Genomics">
        <title>Comparison of environmental and isolate Sulfobacillus genomes reveals diverse carbon, sulfur, nitrogen, and hydrogen metabolisms.</title>
        <authorList>
            <person name="Justice N.B."/>
            <person name="Norman A."/>
            <person name="Brown C.T."/>
            <person name="Singh A."/>
            <person name="Thomas B.C."/>
            <person name="Banfield J.F."/>
        </authorList>
    </citation>
    <scope>NUCLEOTIDE SEQUENCE [LARGE SCALE GENOMIC DNA]</scope>
    <source>
        <strain evidence="3">AMDSBA4</strain>
    </source>
</reference>